<evidence type="ECO:0000313" key="1">
    <source>
        <dbReference type="EMBL" id="KWZ39544.1"/>
    </source>
</evidence>
<keyword evidence="2" id="KW-1185">Reference proteome</keyword>
<protein>
    <submittedName>
        <fullName evidence="1">Uncharacterized protein</fullName>
    </submittedName>
</protein>
<name>A0ABR5T9K3_9BURK</name>
<accession>A0ABR5T9K3</accession>
<evidence type="ECO:0000313" key="2">
    <source>
        <dbReference type="Proteomes" id="UP000070255"/>
    </source>
</evidence>
<dbReference type="EMBL" id="LNJQ01000003">
    <property type="protein sequence ID" value="KWZ39544.1"/>
    <property type="molecule type" value="Genomic_DNA"/>
</dbReference>
<gene>
    <name evidence="1" type="ORF">WS72_19220</name>
</gene>
<dbReference type="Proteomes" id="UP000070255">
    <property type="component" value="Unassembled WGS sequence"/>
</dbReference>
<proteinExistence type="predicted"/>
<dbReference type="RefSeq" id="WP_060822497.1">
    <property type="nucleotide sequence ID" value="NZ_LNJQ01000003.1"/>
</dbReference>
<sequence>MHATGEIVWFTFTTPGRSSGVRQKHYARGEIVTVGSKRISVRVLDDTTQHAWWRDEHVGKIKVIALDRVIPDLAE</sequence>
<comment type="caution">
    <text evidence="1">The sequence shown here is derived from an EMBL/GenBank/DDBJ whole genome shotgun (WGS) entry which is preliminary data.</text>
</comment>
<organism evidence="1 2">
    <name type="scientific">Burkholderia savannae</name>
    <dbReference type="NCBI Taxonomy" id="1637837"/>
    <lineage>
        <taxon>Bacteria</taxon>
        <taxon>Pseudomonadati</taxon>
        <taxon>Pseudomonadota</taxon>
        <taxon>Betaproteobacteria</taxon>
        <taxon>Burkholderiales</taxon>
        <taxon>Burkholderiaceae</taxon>
        <taxon>Burkholderia</taxon>
        <taxon>pseudomallei group</taxon>
    </lineage>
</organism>
<reference evidence="1 2" key="1">
    <citation type="submission" date="2015-11" db="EMBL/GenBank/DDBJ databases">
        <authorList>
            <person name="Sahl J."/>
            <person name="Wagner D."/>
            <person name="Keim P."/>
        </authorList>
    </citation>
    <scope>NUCLEOTIDE SEQUENCE [LARGE SCALE GENOMIC DNA]</scope>
    <source>
        <strain evidence="1 2">BDU18</strain>
    </source>
</reference>